<organism evidence="3 4">
    <name type="scientific">Flagellimonas marina</name>
    <dbReference type="NCBI Taxonomy" id="1775168"/>
    <lineage>
        <taxon>Bacteria</taxon>
        <taxon>Pseudomonadati</taxon>
        <taxon>Bacteroidota</taxon>
        <taxon>Flavobacteriia</taxon>
        <taxon>Flavobacteriales</taxon>
        <taxon>Flavobacteriaceae</taxon>
        <taxon>Flagellimonas</taxon>
    </lineage>
</organism>
<keyword evidence="4" id="KW-1185">Reference proteome</keyword>
<accession>A0ABV8PL05</accession>
<protein>
    <submittedName>
        <fullName evidence="3">2TM domain-containing protein</fullName>
    </submittedName>
</protein>
<proteinExistence type="predicted"/>
<dbReference type="Proteomes" id="UP001595841">
    <property type="component" value="Unassembled WGS sequence"/>
</dbReference>
<feature type="transmembrane region" description="Helical" evidence="1">
    <location>
        <begin position="21"/>
        <end position="38"/>
    </location>
</feature>
<keyword evidence="1" id="KW-0812">Transmembrane</keyword>
<reference evidence="4" key="1">
    <citation type="journal article" date="2019" name="Int. J. Syst. Evol. Microbiol.">
        <title>The Global Catalogue of Microorganisms (GCM) 10K type strain sequencing project: providing services to taxonomists for standard genome sequencing and annotation.</title>
        <authorList>
            <consortium name="The Broad Institute Genomics Platform"/>
            <consortium name="The Broad Institute Genome Sequencing Center for Infectious Disease"/>
            <person name="Wu L."/>
            <person name="Ma J."/>
        </authorList>
    </citation>
    <scope>NUCLEOTIDE SEQUENCE [LARGE SCALE GENOMIC DNA]</scope>
    <source>
        <strain evidence="4">CGMCC 1.15774</strain>
    </source>
</reference>
<evidence type="ECO:0000313" key="3">
    <source>
        <dbReference type="EMBL" id="MFC4219823.1"/>
    </source>
</evidence>
<dbReference type="EMBL" id="JBHSCL010000004">
    <property type="protein sequence ID" value="MFC4219823.1"/>
    <property type="molecule type" value="Genomic_DNA"/>
</dbReference>
<name>A0ABV8PL05_9FLAO</name>
<comment type="caution">
    <text evidence="3">The sequence shown here is derived from an EMBL/GenBank/DDBJ whole genome shotgun (WGS) entry which is preliminary data.</text>
</comment>
<keyword evidence="1" id="KW-1133">Transmembrane helix</keyword>
<dbReference type="InterPro" id="IPR025698">
    <property type="entry name" value="2TM_dom"/>
</dbReference>
<evidence type="ECO:0000313" key="4">
    <source>
        <dbReference type="Proteomes" id="UP001595841"/>
    </source>
</evidence>
<feature type="domain" description="2TM" evidence="2">
    <location>
        <begin position="9"/>
        <end position="102"/>
    </location>
</feature>
<dbReference type="Pfam" id="PF13239">
    <property type="entry name" value="2TM"/>
    <property type="match status" value="1"/>
</dbReference>
<gene>
    <name evidence="3" type="ORF">ACFOWS_06755</name>
</gene>
<evidence type="ECO:0000259" key="2">
    <source>
        <dbReference type="Pfam" id="PF13239"/>
    </source>
</evidence>
<evidence type="ECO:0000256" key="1">
    <source>
        <dbReference type="SAM" id="Phobius"/>
    </source>
</evidence>
<sequence>MKKEPITYERAKKRISQLKAFYSHMALFVVLSTIIIIIKTRMLNFIVQHTQIADDHFMEWLDWNILSIPIIWGAVLLVHGIYVFGLQFLKKWEARQVQKFLENEESTFRN</sequence>
<feature type="transmembrane region" description="Helical" evidence="1">
    <location>
        <begin position="65"/>
        <end position="89"/>
    </location>
</feature>
<keyword evidence="1" id="KW-0472">Membrane</keyword>
<dbReference type="RefSeq" id="WP_379763176.1">
    <property type="nucleotide sequence ID" value="NZ_JBHSCL010000004.1"/>
</dbReference>